<feature type="transmembrane region" description="Helical" evidence="2">
    <location>
        <begin position="34"/>
        <end position="56"/>
    </location>
</feature>
<name>A0A914AE21_PATMI</name>
<protein>
    <recommendedName>
        <fullName evidence="3">UBX domain-containing protein</fullName>
    </recommendedName>
</protein>
<feature type="region of interest" description="Disordered" evidence="1">
    <location>
        <begin position="139"/>
        <end position="196"/>
    </location>
</feature>
<accession>A0A914AE21</accession>
<dbReference type="PROSITE" id="PS50033">
    <property type="entry name" value="UBX"/>
    <property type="match status" value="1"/>
</dbReference>
<reference evidence="4" key="1">
    <citation type="submission" date="2022-11" db="UniProtKB">
        <authorList>
            <consortium name="EnsemblMetazoa"/>
        </authorList>
    </citation>
    <scope>IDENTIFICATION</scope>
</reference>
<evidence type="ECO:0000256" key="2">
    <source>
        <dbReference type="SAM" id="Phobius"/>
    </source>
</evidence>
<feature type="domain" description="UBX" evidence="3">
    <location>
        <begin position="209"/>
        <end position="285"/>
    </location>
</feature>
<dbReference type="PANTHER" id="PTHR23322">
    <property type="entry name" value="FAS-ASSOCIATED PROTEIN"/>
    <property type="match status" value="1"/>
</dbReference>
<dbReference type="PANTHER" id="PTHR23322:SF93">
    <property type="entry name" value="UBX DOMAIN-CONTAINING PROTEIN 8"/>
    <property type="match status" value="1"/>
</dbReference>
<dbReference type="OrthoDB" id="10065431at2759"/>
<keyword evidence="2" id="KW-1133">Transmembrane helix</keyword>
<evidence type="ECO:0000256" key="1">
    <source>
        <dbReference type="SAM" id="MobiDB-lite"/>
    </source>
</evidence>
<sequence length="289" mass="33186">MGRGQHQTSTGWALLCAVSLVMAALIFFQLDVSVIVRGVCLCLLALGLFTFLLYLIGDKLEALWKQLFHRLEHEERKHSGLSAEELAQQQRAVRERIQNEYKEKASRYEAEVLRPRQEAKKAQLEKEFYKFAGPAWKGKAQRLGDNEDNKEDTSSESKLLPRRRVQGSSKDAAANRKLPESATRPPPVVPEQPKQEKRVVVLPDEPDVADKECITVAMRGLQSTVKKRRFLYTEKVQVLLDWMTKQGYHPKLYTVCTTFPRRDLSQHADQTLEDVQVVKDIMLVIEERD</sequence>
<dbReference type="EnsemblMetazoa" id="XM_038205676.1">
    <property type="protein sequence ID" value="XP_038061604.1"/>
    <property type="gene ID" value="LOC119732238"/>
</dbReference>
<dbReference type="RefSeq" id="XP_038061604.1">
    <property type="nucleotide sequence ID" value="XM_038205676.1"/>
</dbReference>
<dbReference type="InterPro" id="IPR001012">
    <property type="entry name" value="UBX_dom"/>
</dbReference>
<dbReference type="Pfam" id="PF00789">
    <property type="entry name" value="UBX"/>
    <property type="match status" value="1"/>
</dbReference>
<dbReference type="SUPFAM" id="SSF54236">
    <property type="entry name" value="Ubiquitin-like"/>
    <property type="match status" value="1"/>
</dbReference>
<dbReference type="GO" id="GO:0043130">
    <property type="term" value="F:ubiquitin binding"/>
    <property type="evidence" value="ECO:0007669"/>
    <property type="project" value="TreeGrafter"/>
</dbReference>
<dbReference type="InterPro" id="IPR050730">
    <property type="entry name" value="UBX_domain-protein"/>
</dbReference>
<dbReference type="OMA" id="MMKTGYH"/>
<keyword evidence="2" id="KW-0812">Transmembrane</keyword>
<feature type="compositionally biased region" description="Basic and acidic residues" evidence="1">
    <location>
        <begin position="142"/>
        <end position="155"/>
    </location>
</feature>
<proteinExistence type="predicted"/>
<dbReference type="InterPro" id="IPR029071">
    <property type="entry name" value="Ubiquitin-like_domsf"/>
</dbReference>
<dbReference type="Gene3D" id="3.10.20.90">
    <property type="entry name" value="Phosphatidylinositol 3-kinase Catalytic Subunit, Chain A, domain 1"/>
    <property type="match status" value="1"/>
</dbReference>
<dbReference type="GeneID" id="119732238"/>
<keyword evidence="5" id="KW-1185">Reference proteome</keyword>
<evidence type="ECO:0000259" key="3">
    <source>
        <dbReference type="PROSITE" id="PS50033"/>
    </source>
</evidence>
<dbReference type="AlphaFoldDB" id="A0A914AE21"/>
<keyword evidence="2" id="KW-0472">Membrane</keyword>
<evidence type="ECO:0000313" key="5">
    <source>
        <dbReference type="Proteomes" id="UP000887568"/>
    </source>
</evidence>
<feature type="transmembrane region" description="Helical" evidence="2">
    <location>
        <begin position="12"/>
        <end position="28"/>
    </location>
</feature>
<dbReference type="Proteomes" id="UP000887568">
    <property type="component" value="Unplaced"/>
</dbReference>
<evidence type="ECO:0000313" key="4">
    <source>
        <dbReference type="EnsemblMetazoa" id="XP_038061604.1"/>
    </source>
</evidence>
<organism evidence="4 5">
    <name type="scientific">Patiria miniata</name>
    <name type="common">Bat star</name>
    <name type="synonym">Asterina miniata</name>
    <dbReference type="NCBI Taxonomy" id="46514"/>
    <lineage>
        <taxon>Eukaryota</taxon>
        <taxon>Metazoa</taxon>
        <taxon>Echinodermata</taxon>
        <taxon>Eleutherozoa</taxon>
        <taxon>Asterozoa</taxon>
        <taxon>Asteroidea</taxon>
        <taxon>Valvatacea</taxon>
        <taxon>Valvatida</taxon>
        <taxon>Asterinidae</taxon>
        <taxon>Patiria</taxon>
    </lineage>
</organism>